<feature type="domain" description="Reverse transcriptase zinc-binding" evidence="1">
    <location>
        <begin position="188"/>
        <end position="262"/>
    </location>
</feature>
<dbReference type="EnsemblPlants" id="PGSC0003DMT400086279">
    <property type="protein sequence ID" value="PGSC0003DMT400086279"/>
    <property type="gene ID" value="PGSC0003DMG400035850"/>
</dbReference>
<accession>M1DBE3</accession>
<evidence type="ECO:0000313" key="3">
    <source>
        <dbReference type="Proteomes" id="UP000011115"/>
    </source>
</evidence>
<reference evidence="3" key="1">
    <citation type="journal article" date="2011" name="Nature">
        <title>Genome sequence and analysis of the tuber crop potato.</title>
        <authorList>
            <consortium name="The Potato Genome Sequencing Consortium"/>
        </authorList>
    </citation>
    <scope>NUCLEOTIDE SEQUENCE [LARGE SCALE GENOMIC DNA]</scope>
    <source>
        <strain evidence="3">cv. DM1-3 516 R44</strain>
    </source>
</reference>
<organism evidence="2 3">
    <name type="scientific">Solanum tuberosum</name>
    <name type="common">Potato</name>
    <dbReference type="NCBI Taxonomy" id="4113"/>
    <lineage>
        <taxon>Eukaryota</taxon>
        <taxon>Viridiplantae</taxon>
        <taxon>Streptophyta</taxon>
        <taxon>Embryophyta</taxon>
        <taxon>Tracheophyta</taxon>
        <taxon>Spermatophyta</taxon>
        <taxon>Magnoliopsida</taxon>
        <taxon>eudicotyledons</taxon>
        <taxon>Gunneridae</taxon>
        <taxon>Pentapetalae</taxon>
        <taxon>asterids</taxon>
        <taxon>lamiids</taxon>
        <taxon>Solanales</taxon>
        <taxon>Solanaceae</taxon>
        <taxon>Solanoideae</taxon>
        <taxon>Solaneae</taxon>
        <taxon>Solanum</taxon>
    </lineage>
</organism>
<dbReference type="OMA" id="CVIERID"/>
<dbReference type="InParanoid" id="M1DBE3"/>
<dbReference type="HOGENOM" id="CLU_991793_0_0_1"/>
<reference evidence="2" key="2">
    <citation type="submission" date="2015-06" db="UniProtKB">
        <authorList>
            <consortium name="EnsemblPlants"/>
        </authorList>
    </citation>
    <scope>IDENTIFICATION</scope>
    <source>
        <strain evidence="2">DM1-3 516 R44</strain>
    </source>
</reference>
<protein>
    <submittedName>
        <fullName evidence="2">RNase H family protein</fullName>
    </submittedName>
</protein>
<keyword evidence="3" id="KW-1185">Reference proteome</keyword>
<evidence type="ECO:0000313" key="2">
    <source>
        <dbReference type="EnsemblPlants" id="PGSC0003DMT400086279"/>
    </source>
</evidence>
<dbReference type="PaxDb" id="4113-PGSC0003DMT400086279"/>
<evidence type="ECO:0000259" key="1">
    <source>
        <dbReference type="Pfam" id="PF13966"/>
    </source>
</evidence>
<dbReference type="AlphaFoldDB" id="M1DBE3"/>
<dbReference type="InterPro" id="IPR026960">
    <property type="entry name" value="RVT-Znf"/>
</dbReference>
<dbReference type="PANTHER" id="PTHR33116:SF82">
    <property type="entry name" value="RNASE H FAMILY PROTEIN"/>
    <property type="match status" value="1"/>
</dbReference>
<dbReference type="eggNOG" id="KOG1075">
    <property type="taxonomic scope" value="Eukaryota"/>
</dbReference>
<sequence>MADFFWGWRNEKKKYHWASWKNLSFSYDEEGIGMRNLKDVCKAFQYKQWWCFRSKQTLWGDFLKAEYCQRSNPISKKWDTGESLTWKHMMQNKHKIEEHIMWKLNSGDCSFWWDNWLGVGPLAQFSSDSHRLNNITVSEFWIEGQWNLNMLTQQAPNNHLADILSTELYIQQDTPDQAIWKLNSDGMFTCSSAWNEIREKRTKTMFNTFIWHKSIPFKTSFLLWRTLRSKLPTNEKLTNFGNEPTNCFCCSYRPGLDNIEHVQQWTLQPMCGKALLRRLES</sequence>
<dbReference type="PANTHER" id="PTHR33116">
    <property type="entry name" value="REVERSE TRANSCRIPTASE ZINC-BINDING DOMAIN-CONTAINING PROTEIN-RELATED-RELATED"/>
    <property type="match status" value="1"/>
</dbReference>
<dbReference type="Pfam" id="PF13966">
    <property type="entry name" value="zf-RVT"/>
    <property type="match status" value="1"/>
</dbReference>
<dbReference type="Gramene" id="PGSC0003DMT400086279">
    <property type="protein sequence ID" value="PGSC0003DMT400086279"/>
    <property type="gene ID" value="PGSC0003DMG400035850"/>
</dbReference>
<name>M1DBE3_SOLTU</name>
<proteinExistence type="predicted"/>
<dbReference type="Proteomes" id="UP000011115">
    <property type="component" value="Unassembled WGS sequence"/>
</dbReference>